<feature type="transmembrane region" description="Helical" evidence="7">
    <location>
        <begin position="186"/>
        <end position="208"/>
    </location>
</feature>
<keyword evidence="5 7" id="KW-0472">Membrane</keyword>
<dbReference type="InterPro" id="IPR003689">
    <property type="entry name" value="ZIP"/>
</dbReference>
<dbReference type="GO" id="GO:0005886">
    <property type="term" value="C:plasma membrane"/>
    <property type="evidence" value="ECO:0007669"/>
    <property type="project" value="TreeGrafter"/>
</dbReference>
<feature type="non-terminal residue" evidence="8">
    <location>
        <position position="330"/>
    </location>
</feature>
<dbReference type="InterPro" id="IPR050799">
    <property type="entry name" value="ZIP_Transporter"/>
</dbReference>
<name>A0A814D4T9_9BILA</name>
<dbReference type="PANTHER" id="PTHR12191">
    <property type="entry name" value="SOLUTE CARRIER FAMILY 39"/>
    <property type="match status" value="1"/>
</dbReference>
<keyword evidence="3 7" id="KW-0812">Transmembrane</keyword>
<evidence type="ECO:0000256" key="7">
    <source>
        <dbReference type="SAM" id="Phobius"/>
    </source>
</evidence>
<dbReference type="AlphaFoldDB" id="A0A814D4T9"/>
<reference evidence="8" key="1">
    <citation type="submission" date="2021-02" db="EMBL/GenBank/DDBJ databases">
        <authorList>
            <person name="Nowell W R."/>
        </authorList>
    </citation>
    <scope>NUCLEOTIDE SEQUENCE</scope>
    <source>
        <strain evidence="8">Ploen Becks lab</strain>
    </source>
</reference>
<feature type="transmembrane region" description="Helical" evidence="7">
    <location>
        <begin position="6"/>
        <end position="26"/>
    </location>
</feature>
<organism evidence="8 9">
    <name type="scientific">Brachionus calyciflorus</name>
    <dbReference type="NCBI Taxonomy" id="104777"/>
    <lineage>
        <taxon>Eukaryota</taxon>
        <taxon>Metazoa</taxon>
        <taxon>Spiralia</taxon>
        <taxon>Gnathifera</taxon>
        <taxon>Rotifera</taxon>
        <taxon>Eurotatoria</taxon>
        <taxon>Monogononta</taxon>
        <taxon>Pseudotrocha</taxon>
        <taxon>Ploima</taxon>
        <taxon>Brachionidae</taxon>
        <taxon>Brachionus</taxon>
    </lineage>
</organism>
<evidence type="ECO:0000313" key="8">
    <source>
        <dbReference type="EMBL" id="CAF0949369.1"/>
    </source>
</evidence>
<accession>A0A814D4T9</accession>
<dbReference type="GO" id="GO:0140410">
    <property type="term" value="F:monoatomic cation:bicarbonate symporter activity"/>
    <property type="evidence" value="ECO:0007669"/>
    <property type="project" value="TreeGrafter"/>
</dbReference>
<dbReference type="GO" id="GO:0030003">
    <property type="term" value="P:intracellular monoatomic cation homeostasis"/>
    <property type="evidence" value="ECO:0007669"/>
    <property type="project" value="TreeGrafter"/>
</dbReference>
<protein>
    <submittedName>
        <fullName evidence="8">Uncharacterized protein</fullName>
    </submittedName>
</protein>
<dbReference type="GO" id="GO:0005385">
    <property type="term" value="F:zinc ion transmembrane transporter activity"/>
    <property type="evidence" value="ECO:0007669"/>
    <property type="project" value="TreeGrafter"/>
</dbReference>
<gene>
    <name evidence="8" type="ORF">OXX778_LOCUS13857</name>
</gene>
<evidence type="ECO:0000256" key="2">
    <source>
        <dbReference type="ARBA" id="ARBA00006939"/>
    </source>
</evidence>
<feature type="transmembrane region" description="Helical" evidence="7">
    <location>
        <begin position="228"/>
        <end position="249"/>
    </location>
</feature>
<evidence type="ECO:0000256" key="3">
    <source>
        <dbReference type="ARBA" id="ARBA00022692"/>
    </source>
</evidence>
<keyword evidence="9" id="KW-1185">Reference proteome</keyword>
<feature type="region of interest" description="Disordered" evidence="6">
    <location>
        <begin position="63"/>
        <end position="83"/>
    </location>
</feature>
<dbReference type="Proteomes" id="UP000663879">
    <property type="component" value="Unassembled WGS sequence"/>
</dbReference>
<feature type="transmembrane region" description="Helical" evidence="7">
    <location>
        <begin position="299"/>
        <end position="318"/>
    </location>
</feature>
<feature type="transmembrane region" description="Helical" evidence="7">
    <location>
        <begin position="261"/>
        <end position="279"/>
    </location>
</feature>
<comment type="similarity">
    <text evidence="2">Belongs to the ZIP transporter (TC 2.A.5) family.</text>
</comment>
<evidence type="ECO:0000256" key="4">
    <source>
        <dbReference type="ARBA" id="ARBA00022989"/>
    </source>
</evidence>
<evidence type="ECO:0000256" key="5">
    <source>
        <dbReference type="ARBA" id="ARBA00023136"/>
    </source>
</evidence>
<feature type="compositionally biased region" description="Basic and acidic residues" evidence="6">
    <location>
        <begin position="113"/>
        <end position="127"/>
    </location>
</feature>
<evidence type="ECO:0000256" key="6">
    <source>
        <dbReference type="SAM" id="MobiDB-lite"/>
    </source>
</evidence>
<keyword evidence="4 7" id="KW-1133">Transmembrane helix</keyword>
<comment type="caution">
    <text evidence="8">The sequence shown here is derived from an EMBL/GenBank/DDBJ whole genome shotgun (WGS) entry which is preliminary data.</text>
</comment>
<feature type="transmembrane region" description="Helical" evidence="7">
    <location>
        <begin position="87"/>
        <end position="107"/>
    </location>
</feature>
<feature type="region of interest" description="Disordered" evidence="6">
    <location>
        <begin position="113"/>
        <end position="139"/>
    </location>
</feature>
<evidence type="ECO:0000256" key="1">
    <source>
        <dbReference type="ARBA" id="ARBA00004141"/>
    </source>
</evidence>
<comment type="subcellular location">
    <subcellularLocation>
        <location evidence="1">Membrane</location>
        <topology evidence="1">Multi-pass membrane protein</topology>
    </subcellularLocation>
</comment>
<evidence type="ECO:0000313" key="9">
    <source>
        <dbReference type="Proteomes" id="UP000663879"/>
    </source>
</evidence>
<proteinExistence type="inferred from homology"/>
<dbReference type="PANTHER" id="PTHR12191:SF37">
    <property type="entry name" value="ZINC TRANSPORTER FOI"/>
    <property type="match status" value="1"/>
</dbReference>
<dbReference type="Pfam" id="PF02535">
    <property type="entry name" value="Zip"/>
    <property type="match status" value="1"/>
</dbReference>
<dbReference type="OrthoDB" id="200954at2759"/>
<sequence length="330" mass="37093">YLYGTLTIIGIWVISMICVTLLGKFNKSFSYLILASKALAIGTLISDALLHILPAALGLHSHEDDEHDSHATHNNTTESTRDHRDPLWKMSGTIGILFVLWILDTIFHHDHDHHGHENSSKNKRDTTIENSSNTENKIDSTEQKANITVKTSKTRVKLFFKYLKNIKISGWMAFFGDILHKIADGFAIAAAFSQSLSLGLSTSLAILFHEVPHELGDYSVLVSSGFKLISVLILNTITSATGLIAYLILVSVSPSEMFREWIFAITTGVFLYIALVIMIPRVKNELDFKDIKRNYKKIIVVVAFFLIGWVIMFLLAFFEEDIKFDIPTSC</sequence>
<dbReference type="GO" id="GO:0071578">
    <property type="term" value="P:zinc ion import across plasma membrane"/>
    <property type="evidence" value="ECO:0007669"/>
    <property type="project" value="TreeGrafter"/>
</dbReference>
<dbReference type="EMBL" id="CAJNOC010002747">
    <property type="protein sequence ID" value="CAF0949369.1"/>
    <property type="molecule type" value="Genomic_DNA"/>
</dbReference>